<gene>
    <name evidence="3" type="ORF">H8L47_23385</name>
</gene>
<keyword evidence="4" id="KW-1185">Reference proteome</keyword>
<evidence type="ECO:0000313" key="4">
    <source>
        <dbReference type="Proteomes" id="UP000646911"/>
    </source>
</evidence>
<keyword evidence="1" id="KW-0732">Signal</keyword>
<dbReference type="Gene3D" id="3.40.190.10">
    <property type="entry name" value="Periplasmic binding protein-like II"/>
    <property type="match status" value="2"/>
</dbReference>
<proteinExistence type="predicted"/>
<sequence length="261" mass="28898">MTWFALNIKSAGWLILLAASLLFFSRPASAQSLIRTAAQEASAPKFIAIVQDGKPAVGGICIDIMRAIEAVEPDIKFVGDQNWLPLVRITSGPMDAICGMLHTKERALLYDYIDTPIFSVSYLLAVRADDDIQVSSWDDIRKLGKDGIILSMHNHAINDRLKDQGGLLVDSSAVSSKSNLNKLLARRGRFYCHRSPGILAEIRQAGLEGQIKLLPKVMLKDEFYMLLSKTLAPEDARKVKAAIALLERQGTLAKLFEKYQE</sequence>
<protein>
    <submittedName>
        <fullName evidence="3">Transporter substrate-binding domain-containing protein</fullName>
    </submittedName>
</protein>
<dbReference type="Proteomes" id="UP000646911">
    <property type="component" value="Unassembled WGS sequence"/>
</dbReference>
<comment type="caution">
    <text evidence="3">The sequence shown here is derived from an EMBL/GenBank/DDBJ whole genome shotgun (WGS) entry which is preliminary data.</text>
</comment>
<dbReference type="InterPro" id="IPR001638">
    <property type="entry name" value="Solute-binding_3/MltF_N"/>
</dbReference>
<dbReference type="RefSeq" id="WP_186956017.1">
    <property type="nucleotide sequence ID" value="NZ_JACOFX010000017.1"/>
</dbReference>
<dbReference type="SUPFAM" id="SSF53850">
    <property type="entry name" value="Periplasmic binding protein-like II"/>
    <property type="match status" value="1"/>
</dbReference>
<feature type="signal peptide" evidence="1">
    <location>
        <begin position="1"/>
        <end position="30"/>
    </location>
</feature>
<evidence type="ECO:0000256" key="1">
    <source>
        <dbReference type="SAM" id="SignalP"/>
    </source>
</evidence>
<organism evidence="3 4">
    <name type="scientific">Undibacterium umbellatum</name>
    <dbReference type="NCBI Taxonomy" id="2762300"/>
    <lineage>
        <taxon>Bacteria</taxon>
        <taxon>Pseudomonadati</taxon>
        <taxon>Pseudomonadota</taxon>
        <taxon>Betaproteobacteria</taxon>
        <taxon>Burkholderiales</taxon>
        <taxon>Oxalobacteraceae</taxon>
        <taxon>Undibacterium</taxon>
    </lineage>
</organism>
<dbReference type="EMBL" id="JACOFX010000017">
    <property type="protein sequence ID" value="MBC3910513.1"/>
    <property type="molecule type" value="Genomic_DNA"/>
</dbReference>
<evidence type="ECO:0000259" key="2">
    <source>
        <dbReference type="Pfam" id="PF00497"/>
    </source>
</evidence>
<evidence type="ECO:0000313" key="3">
    <source>
        <dbReference type="EMBL" id="MBC3910513.1"/>
    </source>
</evidence>
<feature type="domain" description="Solute-binding protein family 3/N-terminal" evidence="2">
    <location>
        <begin position="40"/>
        <end position="259"/>
    </location>
</feature>
<dbReference type="Pfam" id="PF00497">
    <property type="entry name" value="SBP_bac_3"/>
    <property type="match status" value="1"/>
</dbReference>
<accession>A0ABR6ZFR2</accession>
<feature type="chain" id="PRO_5046657200" evidence="1">
    <location>
        <begin position="31"/>
        <end position="261"/>
    </location>
</feature>
<name>A0ABR6ZFR2_9BURK</name>
<reference evidence="3 4" key="1">
    <citation type="submission" date="2020-08" db="EMBL/GenBank/DDBJ databases">
        <title>Novel species isolated from subtropical streams in China.</title>
        <authorList>
            <person name="Lu H."/>
        </authorList>
    </citation>
    <scope>NUCLEOTIDE SEQUENCE [LARGE SCALE GENOMIC DNA]</scope>
    <source>
        <strain evidence="3 4">NL8W</strain>
    </source>
</reference>